<gene>
    <name evidence="2" type="ORF">SEMRO_1109_G242280.1</name>
</gene>
<sequence length="719" mass="79481">MLKGEMKIVFVGMFVTTLAPLLLHMNVHHADMVNRELRLAGRGNNMPHIPSLKDKLMHLDPDVVRAAHHQSAKDSSTDVQGKQTKQKKTTQSGAYQKLSKVAMELSPFKTKPTNTKTQWDNVALAAKNAEQSILDFFHGEHRALQDGVPFGGTETKLSVLTERLADRIALCHGKGIANSNDGNSNCTLRVVFLGGGQASGRDIFKNQTYAYQAEPRLRALAQAAGLKLEVLNHAMDSDLSREGPQTLHQCVANFAGNSVDVLSWDSESTMQGNPSAQIEAFVRWASVLKPALIMFNRGGPHARSRRGIPRGVVNLVASHDATVYDDKPEDIPEPREDPYSNSSRFEELWANQRNLFWGDVFDRYSSYIDFAGIDPSGSIWHLDHLQEFSNGAFEEGKALPLYDCPAPGHPPPCDQVPPYVIRHLAKENKSIESLPRDDTSGAFCGVEFGCRHAWYGGTRSHALRAALNALPIVRAFQSAAKLLVARDCEDIEDPDQQHKNPNTNSHAFTMNSLPEPKYCSKKFCTLKPTCLSTYVPNIGHKLGPAILSNETFPASMPRLGACHYAHNPEFAVRNLNRRFGPLGWDDRKYAFRLAKEDPKEVEKKKKKKAKGEQVDDEDASSTAIGFVTDGPGPLVLCEPPCFIDECSPKRKRPLVKHVTLNLDGTDLQTPNGPPPETEVGGMFCRVIAKQVPAGRHMLRISTEAVAPDHVMFSHLISFV</sequence>
<dbReference type="AlphaFoldDB" id="A0A9N8EK02"/>
<proteinExistence type="predicted"/>
<name>A0A9N8EK02_9STRA</name>
<evidence type="ECO:0000313" key="2">
    <source>
        <dbReference type="EMBL" id="CAB9520514.1"/>
    </source>
</evidence>
<dbReference type="EMBL" id="CAICTM010001107">
    <property type="protein sequence ID" value="CAB9520514.1"/>
    <property type="molecule type" value="Genomic_DNA"/>
</dbReference>
<keyword evidence="3" id="KW-1185">Reference proteome</keyword>
<evidence type="ECO:0000256" key="1">
    <source>
        <dbReference type="SAM" id="MobiDB-lite"/>
    </source>
</evidence>
<protein>
    <submittedName>
        <fullName evidence="2">Uncharacterized protein</fullName>
    </submittedName>
</protein>
<organism evidence="2 3">
    <name type="scientific">Seminavis robusta</name>
    <dbReference type="NCBI Taxonomy" id="568900"/>
    <lineage>
        <taxon>Eukaryota</taxon>
        <taxon>Sar</taxon>
        <taxon>Stramenopiles</taxon>
        <taxon>Ochrophyta</taxon>
        <taxon>Bacillariophyta</taxon>
        <taxon>Bacillariophyceae</taxon>
        <taxon>Bacillariophycidae</taxon>
        <taxon>Naviculales</taxon>
        <taxon>Naviculaceae</taxon>
        <taxon>Seminavis</taxon>
    </lineage>
</organism>
<evidence type="ECO:0000313" key="3">
    <source>
        <dbReference type="Proteomes" id="UP001153069"/>
    </source>
</evidence>
<feature type="region of interest" description="Disordered" evidence="1">
    <location>
        <begin position="600"/>
        <end position="623"/>
    </location>
</feature>
<feature type="region of interest" description="Disordered" evidence="1">
    <location>
        <begin position="69"/>
        <end position="93"/>
    </location>
</feature>
<comment type="caution">
    <text evidence="2">The sequence shown here is derived from an EMBL/GenBank/DDBJ whole genome shotgun (WGS) entry which is preliminary data.</text>
</comment>
<reference evidence="2" key="1">
    <citation type="submission" date="2020-06" db="EMBL/GenBank/DDBJ databases">
        <authorList>
            <consortium name="Plant Systems Biology data submission"/>
        </authorList>
    </citation>
    <scope>NUCLEOTIDE SEQUENCE</scope>
    <source>
        <strain evidence="2">D6</strain>
    </source>
</reference>
<dbReference type="Proteomes" id="UP001153069">
    <property type="component" value="Unassembled WGS sequence"/>
</dbReference>
<accession>A0A9N8EK02</accession>